<protein>
    <submittedName>
        <fullName evidence="2">Uncharacterized protein</fullName>
    </submittedName>
</protein>
<name>A0A427AA39_ENSVE</name>
<accession>A0A427AA39</accession>
<comment type="caution">
    <text evidence="2">The sequence shown here is derived from an EMBL/GenBank/DDBJ whole genome shotgun (WGS) entry which is preliminary data.</text>
</comment>
<proteinExistence type="predicted"/>
<evidence type="ECO:0000313" key="3">
    <source>
        <dbReference type="Proteomes" id="UP000287651"/>
    </source>
</evidence>
<dbReference type="Proteomes" id="UP000287651">
    <property type="component" value="Unassembled WGS sequence"/>
</dbReference>
<evidence type="ECO:0000313" key="2">
    <source>
        <dbReference type="EMBL" id="RRT73084.1"/>
    </source>
</evidence>
<sequence>MHWDLVGSSLGDSPKGSGSSLGARQKITRRRPDNLPQECWRLPDWQKLGLSLSLWYFRQLTRLGSVGKPSVP</sequence>
<dbReference type="EMBL" id="AMZH03003198">
    <property type="protein sequence ID" value="RRT73084.1"/>
    <property type="molecule type" value="Genomic_DNA"/>
</dbReference>
<reference evidence="2 3" key="1">
    <citation type="journal article" date="2014" name="Agronomy (Basel)">
        <title>A Draft Genome Sequence for Ensete ventricosum, the Drought-Tolerant Tree Against Hunger.</title>
        <authorList>
            <person name="Harrison J."/>
            <person name="Moore K.A."/>
            <person name="Paszkiewicz K."/>
            <person name="Jones T."/>
            <person name="Grant M."/>
            <person name="Ambacheew D."/>
            <person name="Muzemil S."/>
            <person name="Studholme D.J."/>
        </authorList>
    </citation>
    <scope>NUCLEOTIDE SEQUENCE [LARGE SCALE GENOMIC DNA]</scope>
</reference>
<dbReference type="AlphaFoldDB" id="A0A427AA39"/>
<feature type="region of interest" description="Disordered" evidence="1">
    <location>
        <begin position="1"/>
        <end position="30"/>
    </location>
</feature>
<gene>
    <name evidence="2" type="ORF">B296_00017727</name>
</gene>
<organism evidence="2 3">
    <name type="scientific">Ensete ventricosum</name>
    <name type="common">Abyssinian banana</name>
    <name type="synonym">Musa ensete</name>
    <dbReference type="NCBI Taxonomy" id="4639"/>
    <lineage>
        <taxon>Eukaryota</taxon>
        <taxon>Viridiplantae</taxon>
        <taxon>Streptophyta</taxon>
        <taxon>Embryophyta</taxon>
        <taxon>Tracheophyta</taxon>
        <taxon>Spermatophyta</taxon>
        <taxon>Magnoliopsida</taxon>
        <taxon>Liliopsida</taxon>
        <taxon>Zingiberales</taxon>
        <taxon>Musaceae</taxon>
        <taxon>Ensete</taxon>
    </lineage>
</organism>
<evidence type="ECO:0000256" key="1">
    <source>
        <dbReference type="SAM" id="MobiDB-lite"/>
    </source>
</evidence>